<comment type="caution">
    <text evidence="1">The sequence shown here is derived from an EMBL/GenBank/DDBJ whole genome shotgun (WGS) entry which is preliminary data.</text>
</comment>
<dbReference type="AlphaFoldDB" id="A0A644XVT2"/>
<evidence type="ECO:0008006" key="2">
    <source>
        <dbReference type="Google" id="ProtNLM"/>
    </source>
</evidence>
<evidence type="ECO:0000313" key="1">
    <source>
        <dbReference type="EMBL" id="MPM19841.1"/>
    </source>
</evidence>
<sequence>MKNIIVHNSIRYATISFAGEEDNFYLLSIKDCKGKLMFNQAVVPENKHTTVFAPIMDVSPGIYSLIIRSAKAIKATKIFLGKTIRRKNRPQ</sequence>
<reference evidence="1" key="1">
    <citation type="submission" date="2019-08" db="EMBL/GenBank/DDBJ databases">
        <authorList>
            <person name="Kucharzyk K."/>
            <person name="Murdoch R.W."/>
            <person name="Higgins S."/>
            <person name="Loffler F."/>
        </authorList>
    </citation>
    <scope>NUCLEOTIDE SEQUENCE</scope>
</reference>
<accession>A0A644XVT2</accession>
<gene>
    <name evidence="1" type="ORF">SDC9_66268</name>
</gene>
<dbReference type="EMBL" id="VSSQ01003254">
    <property type="protein sequence ID" value="MPM19841.1"/>
    <property type="molecule type" value="Genomic_DNA"/>
</dbReference>
<name>A0A644XVT2_9ZZZZ</name>
<proteinExistence type="predicted"/>
<organism evidence="1">
    <name type="scientific">bioreactor metagenome</name>
    <dbReference type="NCBI Taxonomy" id="1076179"/>
    <lineage>
        <taxon>unclassified sequences</taxon>
        <taxon>metagenomes</taxon>
        <taxon>ecological metagenomes</taxon>
    </lineage>
</organism>
<protein>
    <recommendedName>
        <fullName evidence="2">DUF4469 domain-containing protein</fullName>
    </recommendedName>
</protein>